<evidence type="ECO:0008006" key="4">
    <source>
        <dbReference type="Google" id="ProtNLM"/>
    </source>
</evidence>
<feature type="signal peptide" evidence="1">
    <location>
        <begin position="1"/>
        <end position="21"/>
    </location>
</feature>
<reference evidence="2" key="1">
    <citation type="submission" date="2022-06" db="EMBL/GenBank/DDBJ databases">
        <authorList>
            <person name="Berger JAMES D."/>
            <person name="Berger JAMES D."/>
        </authorList>
    </citation>
    <scope>NUCLEOTIDE SEQUENCE [LARGE SCALE GENOMIC DNA]</scope>
</reference>
<organism evidence="2 3">
    <name type="scientific">Trichobilharzia regenti</name>
    <name type="common">Nasal bird schistosome</name>
    <dbReference type="NCBI Taxonomy" id="157069"/>
    <lineage>
        <taxon>Eukaryota</taxon>
        <taxon>Metazoa</taxon>
        <taxon>Spiralia</taxon>
        <taxon>Lophotrochozoa</taxon>
        <taxon>Platyhelminthes</taxon>
        <taxon>Trematoda</taxon>
        <taxon>Digenea</taxon>
        <taxon>Strigeidida</taxon>
        <taxon>Schistosomatoidea</taxon>
        <taxon>Schistosomatidae</taxon>
        <taxon>Trichobilharzia</taxon>
    </lineage>
</organism>
<proteinExistence type="predicted"/>
<dbReference type="WBParaSite" id="TREG1_49040.1">
    <property type="protein sequence ID" value="TREG1_49040.1"/>
    <property type="gene ID" value="TREG1_49040"/>
</dbReference>
<name>A0AA85JRT3_TRIRE</name>
<dbReference type="AlphaFoldDB" id="A0AA85JRT3"/>
<dbReference type="Proteomes" id="UP000050795">
    <property type="component" value="Unassembled WGS sequence"/>
</dbReference>
<reference evidence="3" key="2">
    <citation type="submission" date="2023-11" db="UniProtKB">
        <authorList>
            <consortium name="WormBaseParasite"/>
        </authorList>
    </citation>
    <scope>IDENTIFICATION</scope>
</reference>
<keyword evidence="2" id="KW-1185">Reference proteome</keyword>
<evidence type="ECO:0000313" key="2">
    <source>
        <dbReference type="Proteomes" id="UP000050795"/>
    </source>
</evidence>
<sequence length="109" mass="12339">MSQNCLWSFLAFFSLLYSVKFTLNSTSPYVVHLCIGFPSVSPSSSTINFQVSIHKHSLSCLFLPKTAVRVSLNTTFGEFQSSSTQLFSAMLCFLPNFLQKWREYIFCGV</sequence>
<evidence type="ECO:0000313" key="3">
    <source>
        <dbReference type="WBParaSite" id="TREG1_49040.1"/>
    </source>
</evidence>
<evidence type="ECO:0000256" key="1">
    <source>
        <dbReference type="SAM" id="SignalP"/>
    </source>
</evidence>
<keyword evidence="1" id="KW-0732">Signal</keyword>
<feature type="chain" id="PRO_5041705685" description="Secreted protein" evidence="1">
    <location>
        <begin position="22"/>
        <end position="109"/>
    </location>
</feature>
<accession>A0AA85JRT3</accession>
<protein>
    <recommendedName>
        <fullName evidence="4">Secreted protein</fullName>
    </recommendedName>
</protein>